<reference evidence="1 2" key="1">
    <citation type="submission" date="2022-03" db="EMBL/GenBank/DDBJ databases">
        <authorList>
            <person name="Nunn A."/>
            <person name="Chopra R."/>
            <person name="Nunn A."/>
            <person name="Contreras Garrido A."/>
        </authorList>
    </citation>
    <scope>NUCLEOTIDE SEQUENCE [LARGE SCALE GENOMIC DNA]</scope>
</reference>
<evidence type="ECO:0000313" key="2">
    <source>
        <dbReference type="Proteomes" id="UP000836841"/>
    </source>
</evidence>
<dbReference type="EMBL" id="OU466861">
    <property type="protein sequence ID" value="CAH2065957.1"/>
    <property type="molecule type" value="Genomic_DNA"/>
</dbReference>
<organism evidence="1 2">
    <name type="scientific">Thlaspi arvense</name>
    <name type="common">Field penny-cress</name>
    <dbReference type="NCBI Taxonomy" id="13288"/>
    <lineage>
        <taxon>Eukaryota</taxon>
        <taxon>Viridiplantae</taxon>
        <taxon>Streptophyta</taxon>
        <taxon>Embryophyta</taxon>
        <taxon>Tracheophyta</taxon>
        <taxon>Spermatophyta</taxon>
        <taxon>Magnoliopsida</taxon>
        <taxon>eudicotyledons</taxon>
        <taxon>Gunneridae</taxon>
        <taxon>Pentapetalae</taxon>
        <taxon>rosids</taxon>
        <taxon>malvids</taxon>
        <taxon>Brassicales</taxon>
        <taxon>Brassicaceae</taxon>
        <taxon>Thlaspideae</taxon>
        <taxon>Thlaspi</taxon>
    </lineage>
</organism>
<accession>A0AAU9SKU7</accession>
<keyword evidence="2" id="KW-1185">Reference proteome</keyword>
<name>A0AAU9SKU7_THLAR</name>
<dbReference type="Proteomes" id="UP000836841">
    <property type="component" value="Chromosome 5"/>
</dbReference>
<gene>
    <name evidence="1" type="ORF">TAV2_LOCUS17262</name>
</gene>
<evidence type="ECO:0000313" key="1">
    <source>
        <dbReference type="EMBL" id="CAH2065957.1"/>
    </source>
</evidence>
<sequence>MVSSVLAMHRRRKNRIKRLNFFKGIWICNKKTWSYGSEEMTSLNLESVQNKTWKLTREEMLHYNWYKTLKYLFITWLGIHNQLSTEDRMQAWNVVGGEFHLLGNVMEEPYSEIIVERMTDESQDHLAMFMLRLLQSMIHAVWGERNGRKRGETPTPPIQLALRIEKQIRNKFTTIQTLGDKQYAEGMERCFSLRAYRDICKSI</sequence>
<proteinExistence type="predicted"/>
<dbReference type="AlphaFoldDB" id="A0AAU9SKU7"/>
<protein>
    <submittedName>
        <fullName evidence="1">Uncharacterized protein</fullName>
    </submittedName>
</protein>
<feature type="non-terminal residue" evidence="1">
    <location>
        <position position="1"/>
    </location>
</feature>